<accession>M5BN31</accession>
<evidence type="ECO:0000313" key="3">
    <source>
        <dbReference type="Proteomes" id="UP000012065"/>
    </source>
</evidence>
<gene>
    <name evidence="2" type="ORF">BN14_02414</name>
</gene>
<evidence type="ECO:0000256" key="1">
    <source>
        <dbReference type="SAM" id="MobiDB-lite"/>
    </source>
</evidence>
<evidence type="ECO:0000313" key="2">
    <source>
        <dbReference type="EMBL" id="CCO28419.1"/>
    </source>
</evidence>
<feature type="compositionally biased region" description="Polar residues" evidence="1">
    <location>
        <begin position="106"/>
        <end position="118"/>
    </location>
</feature>
<feature type="compositionally biased region" description="Polar residues" evidence="1">
    <location>
        <begin position="23"/>
        <end position="38"/>
    </location>
</feature>
<protein>
    <submittedName>
        <fullName evidence="2">Uncharacterized protein</fullName>
    </submittedName>
</protein>
<organism evidence="2 3">
    <name type="scientific">Thanatephorus cucumeris (strain AG1-IB / isolate 7/3/14)</name>
    <name type="common">Lettuce bottom rot fungus</name>
    <name type="synonym">Rhizoctonia solani</name>
    <dbReference type="NCBI Taxonomy" id="1108050"/>
    <lineage>
        <taxon>Eukaryota</taxon>
        <taxon>Fungi</taxon>
        <taxon>Dikarya</taxon>
        <taxon>Basidiomycota</taxon>
        <taxon>Agaricomycotina</taxon>
        <taxon>Agaricomycetes</taxon>
        <taxon>Cantharellales</taxon>
        <taxon>Ceratobasidiaceae</taxon>
        <taxon>Rhizoctonia</taxon>
        <taxon>Rhizoctonia solani AG-1</taxon>
    </lineage>
</organism>
<dbReference type="Pfam" id="PF15496">
    <property type="entry name" value="DUF4646"/>
    <property type="match status" value="1"/>
</dbReference>
<dbReference type="EMBL" id="CAOJ01003288">
    <property type="protein sequence ID" value="CCO28419.1"/>
    <property type="molecule type" value="Genomic_DNA"/>
</dbReference>
<dbReference type="AlphaFoldDB" id="M5BN31"/>
<dbReference type="InterPro" id="IPR028018">
    <property type="entry name" value="DUF4646"/>
</dbReference>
<feature type="region of interest" description="Disordered" evidence="1">
    <location>
        <begin position="23"/>
        <end position="119"/>
    </location>
</feature>
<reference evidence="2 3" key="1">
    <citation type="journal article" date="2013" name="J. Biotechnol.">
        <title>Establishment and interpretation of the genome sequence of the phytopathogenic fungus Rhizoctonia solani AG1-IB isolate 7/3/14.</title>
        <authorList>
            <person name="Wibberg D.W."/>
            <person name="Jelonek L.J."/>
            <person name="Rupp O.R."/>
            <person name="Hennig M.H."/>
            <person name="Eikmeyer F.E."/>
            <person name="Goesmann A.G."/>
            <person name="Hartmann A.H."/>
            <person name="Borriss R.B."/>
            <person name="Grosch R.G."/>
            <person name="Puehler A.P."/>
            <person name="Schlueter A.S."/>
        </authorList>
    </citation>
    <scope>NUCLEOTIDE SEQUENCE [LARGE SCALE GENOMIC DNA]</scope>
    <source>
        <strain evidence="3">AG1-IB / isolate 7/3/14</strain>
    </source>
</reference>
<feature type="compositionally biased region" description="Low complexity" evidence="1">
    <location>
        <begin position="300"/>
        <end position="312"/>
    </location>
</feature>
<feature type="compositionally biased region" description="Basic and acidic residues" evidence="1">
    <location>
        <begin position="76"/>
        <end position="91"/>
    </location>
</feature>
<feature type="compositionally biased region" description="Basic and acidic residues" evidence="1">
    <location>
        <begin position="316"/>
        <end position="327"/>
    </location>
</feature>
<proteinExistence type="predicted"/>
<dbReference type="HOGENOM" id="CLU_676494_0_0_1"/>
<feature type="region of interest" description="Disordered" evidence="1">
    <location>
        <begin position="274"/>
        <end position="372"/>
    </location>
</feature>
<feature type="compositionally biased region" description="Basic residues" evidence="1">
    <location>
        <begin position="328"/>
        <end position="354"/>
    </location>
</feature>
<comment type="caution">
    <text evidence="2">The sequence shown here is derived from an EMBL/GenBank/DDBJ whole genome shotgun (WGS) entry which is preliminary data.</text>
</comment>
<dbReference type="Proteomes" id="UP000012065">
    <property type="component" value="Unassembled WGS sequence"/>
</dbReference>
<feature type="compositionally biased region" description="Basic and acidic residues" evidence="1">
    <location>
        <begin position="355"/>
        <end position="365"/>
    </location>
</feature>
<sequence>MSANLAQNTGGFRAPDEYVLASSSANADTNHLQSNNPYRSPGSGPGLSGGTHDQYPNYDPPSYEQAAPAHIPTTGDCKREQELQEASRSEPSHAGPSNAPDAYQIAQPTDPANNTPSLMSKVMSKLNPRDPLDPPPTCFNRVVPPHSPETAYPTLLQPFIIHSKPGKKFLGGAFAKTGTPALHRHDVLAEDWVRLLEDIHIAASLTTDQIITSNVIPMAMSVGLFGLLITDEIEEDMKKKNVGNVVQLLQIWNERFFRPRRLEITLCRGDYRVPTRSSDRVRQPAPDRPNARPLAMSYDSSGSGSGSSSSSSDNENESREQSKTERKQIKREKKAQKQEKKRVRQDERKKHRADIKKEKRSKEPFRLTVISV</sequence>
<name>M5BN31_THACB</name>